<dbReference type="AlphaFoldDB" id="A0AAV1GNZ7"/>
<protein>
    <submittedName>
        <fullName evidence="8">Dapper homolog 1</fullName>
    </submittedName>
</protein>
<evidence type="ECO:0000256" key="2">
    <source>
        <dbReference type="ARBA" id="ARBA00010807"/>
    </source>
</evidence>
<keyword evidence="4" id="KW-0963">Cytoplasm</keyword>
<dbReference type="Pfam" id="PF15268">
    <property type="entry name" value="Dapper"/>
    <property type="match status" value="2"/>
</dbReference>
<evidence type="ECO:0000256" key="6">
    <source>
        <dbReference type="ARBA" id="ARBA00023054"/>
    </source>
</evidence>
<evidence type="ECO:0000256" key="4">
    <source>
        <dbReference type="ARBA" id="ARBA00022490"/>
    </source>
</evidence>
<dbReference type="GO" id="GO:0090090">
    <property type="term" value="P:negative regulation of canonical Wnt signaling pathway"/>
    <property type="evidence" value="ECO:0007669"/>
    <property type="project" value="TreeGrafter"/>
</dbReference>
<gene>
    <name evidence="8" type="ORF">XNOV1_A037856</name>
</gene>
<organism evidence="8 9">
    <name type="scientific">Xyrichtys novacula</name>
    <name type="common">Pearly razorfish</name>
    <name type="synonym">Hemipteronotus novacula</name>
    <dbReference type="NCBI Taxonomy" id="13765"/>
    <lineage>
        <taxon>Eukaryota</taxon>
        <taxon>Metazoa</taxon>
        <taxon>Chordata</taxon>
        <taxon>Craniata</taxon>
        <taxon>Vertebrata</taxon>
        <taxon>Euteleostomi</taxon>
        <taxon>Actinopterygii</taxon>
        <taxon>Neopterygii</taxon>
        <taxon>Teleostei</taxon>
        <taxon>Neoteleostei</taxon>
        <taxon>Acanthomorphata</taxon>
        <taxon>Eupercaria</taxon>
        <taxon>Labriformes</taxon>
        <taxon>Labridae</taxon>
        <taxon>Xyrichtys</taxon>
    </lineage>
</organism>
<dbReference type="GO" id="GO:0046329">
    <property type="term" value="P:negative regulation of JNK cascade"/>
    <property type="evidence" value="ECO:0007669"/>
    <property type="project" value="TreeGrafter"/>
</dbReference>
<evidence type="ECO:0000313" key="8">
    <source>
        <dbReference type="EMBL" id="CAJ1074935.1"/>
    </source>
</evidence>
<accession>A0AAV1GNZ7</accession>
<feature type="compositionally biased region" description="Acidic residues" evidence="7">
    <location>
        <begin position="54"/>
        <end position="72"/>
    </location>
</feature>
<sequence length="900" mass="98260">MLQPGAARRDADAAERLRSMRERLEAAASGLGELELLRQRQEVLVRTALDLWEGEEKEQEEEVKEEEEEEEEQERRRRREAQLSSEEKILEENILLLRKQLNCLRRRDTGLLSQLQELDRQISDLRLDPEESHDQPETDSRPSSGFFELSDGASGSLSNSSNSVFSECFCSTTENDGRLPSADELASCLDCDDLVGGLCDDSSFCGTVRRSLSAPHPPTVDSVGSSVGSCESKYHCDLVTRNGGEVYRYPSPLHAVAVQSPVFLQKWGHGGHGKEEGTLRGLEAAIEGLKPESLFFSPPVSASSVPQSSSWPAPSSFSATTSQKQLDSYIFSLLQRRALPVRTNRPRTSISTDPSKSILRQTSLCVRQVSGPSSGSGFGTVTGAELRPPWLAAGAEGAITSSPQRQWSVESKSAEQEAPNVYPGGSMTSVENGLRLTTSDPVLNPNLSPLRNSVQTSSPVRNQDPNTSTNILLKPKGNRLLPPSAVTTATRPKDLRELSCPKANSSPKETKPPCYPDQELSFKSPPAVKLAAAAQKNSPKPPQADQTERTERVGPDKTSEDAKVGPHMVDTRVILNQKHNTKLCKGGNKNVKSIKVKNTTSRTSQDLRYNERGGDKSHHRSSSKKNRMGEDGGSSHGKTSRRAAGGPYVMPSSQIKCLPASIPEGQVLDKHTTSTLSSVQSGSSRSHRHRNGHHHYGHHHQGGNRRHHAHHHNLHGRDQVVVVAKPKYKRNDYRRLRAIMEVPYDEAFRRAQRRKRKELLSHSAANGLLSSPYAYTAGSDSEYSAECASLFHSTIADTSEDERSNYTTNRFGDSESSEEEYVEESTATSDTEESGGGGAGGGVGGTGRGWVHSEAAGAGVTGKEMTAAQAKAFVKIKASHNLKRKILRFRSGSLKLMTTV</sequence>
<comment type="subcellular location">
    <subcellularLocation>
        <location evidence="1">Cytoplasm</location>
    </subcellularLocation>
</comment>
<feature type="region of interest" description="Disordered" evidence="7">
    <location>
        <begin position="401"/>
        <end position="568"/>
    </location>
</feature>
<feature type="compositionally biased region" description="Low complexity" evidence="7">
    <location>
        <begin position="149"/>
        <end position="162"/>
    </location>
</feature>
<feature type="region of interest" description="Disordered" evidence="7">
    <location>
        <begin position="799"/>
        <end position="850"/>
    </location>
</feature>
<keyword evidence="3" id="KW-0217">Developmental protein</keyword>
<feature type="region of interest" description="Disordered" evidence="7">
    <location>
        <begin position="672"/>
        <end position="712"/>
    </location>
</feature>
<comment type="similarity">
    <text evidence="2">Belongs to the dapper family.</text>
</comment>
<feature type="compositionally biased region" description="Polar residues" evidence="7">
    <location>
        <begin position="426"/>
        <end position="471"/>
    </location>
</feature>
<feature type="compositionally biased region" description="Basic and acidic residues" evidence="7">
    <location>
        <begin position="126"/>
        <end position="140"/>
    </location>
</feature>
<reference evidence="8" key="1">
    <citation type="submission" date="2023-08" db="EMBL/GenBank/DDBJ databases">
        <authorList>
            <person name="Alioto T."/>
            <person name="Alioto T."/>
            <person name="Gomez Garrido J."/>
        </authorList>
    </citation>
    <scope>NUCLEOTIDE SEQUENCE</scope>
</reference>
<evidence type="ECO:0000256" key="3">
    <source>
        <dbReference type="ARBA" id="ARBA00022473"/>
    </source>
</evidence>
<keyword evidence="5" id="KW-0879">Wnt signaling pathway</keyword>
<dbReference type="PANTHER" id="PTHR15919">
    <property type="entry name" value="DAPPER-RELATED"/>
    <property type="match status" value="1"/>
</dbReference>
<dbReference type="PANTHER" id="PTHR15919:SF12">
    <property type="entry name" value="DAPPER HOMOLOG 1"/>
    <property type="match status" value="1"/>
</dbReference>
<feature type="compositionally biased region" description="Polar residues" evidence="7">
    <location>
        <begin position="401"/>
        <end position="411"/>
    </location>
</feature>
<dbReference type="Proteomes" id="UP001178508">
    <property type="component" value="Chromosome 15"/>
</dbReference>
<feature type="compositionally biased region" description="Polar residues" evidence="7">
    <location>
        <begin position="596"/>
        <end position="607"/>
    </location>
</feature>
<evidence type="ECO:0000256" key="5">
    <source>
        <dbReference type="ARBA" id="ARBA00022687"/>
    </source>
</evidence>
<evidence type="ECO:0000313" key="9">
    <source>
        <dbReference type="Proteomes" id="UP001178508"/>
    </source>
</evidence>
<keyword evidence="9" id="KW-1185">Reference proteome</keyword>
<keyword evidence="6" id="KW-0175">Coiled coil</keyword>
<dbReference type="GO" id="GO:2000095">
    <property type="term" value="P:regulation of Wnt signaling pathway, planar cell polarity pathway"/>
    <property type="evidence" value="ECO:0007669"/>
    <property type="project" value="TreeGrafter"/>
</dbReference>
<dbReference type="InterPro" id="IPR024843">
    <property type="entry name" value="Dapper"/>
</dbReference>
<feature type="compositionally biased region" description="Gly residues" evidence="7">
    <location>
        <begin position="834"/>
        <end position="848"/>
    </location>
</feature>
<dbReference type="GO" id="GO:0005737">
    <property type="term" value="C:cytoplasm"/>
    <property type="evidence" value="ECO:0007669"/>
    <property type="project" value="UniProtKB-SubCell"/>
</dbReference>
<feature type="region of interest" description="Disordered" evidence="7">
    <location>
        <begin position="126"/>
        <end position="162"/>
    </location>
</feature>
<feature type="compositionally biased region" description="Basic residues" evidence="7">
    <location>
        <begin position="617"/>
        <end position="626"/>
    </location>
</feature>
<dbReference type="EMBL" id="OY660878">
    <property type="protein sequence ID" value="CAJ1074935.1"/>
    <property type="molecule type" value="Genomic_DNA"/>
</dbReference>
<dbReference type="GO" id="GO:0016055">
    <property type="term" value="P:Wnt signaling pathway"/>
    <property type="evidence" value="ECO:0007669"/>
    <property type="project" value="UniProtKB-KW"/>
</dbReference>
<proteinExistence type="inferred from homology"/>
<name>A0AAV1GNZ7_XYRNO</name>
<evidence type="ECO:0000256" key="7">
    <source>
        <dbReference type="SAM" id="MobiDB-lite"/>
    </source>
</evidence>
<feature type="region of interest" description="Disordered" evidence="7">
    <location>
        <begin position="54"/>
        <end position="83"/>
    </location>
</feature>
<evidence type="ECO:0000256" key="1">
    <source>
        <dbReference type="ARBA" id="ARBA00004496"/>
    </source>
</evidence>
<feature type="compositionally biased region" description="Basic residues" evidence="7">
    <location>
        <begin position="685"/>
        <end position="712"/>
    </location>
</feature>
<feature type="region of interest" description="Disordered" evidence="7">
    <location>
        <begin position="582"/>
        <end position="652"/>
    </location>
</feature>
<feature type="compositionally biased region" description="Basic and acidic residues" evidence="7">
    <location>
        <begin position="546"/>
        <end position="564"/>
    </location>
</feature>